<accession>A0A9Q9RYD0</accession>
<evidence type="ECO:0000256" key="8">
    <source>
        <dbReference type="ARBA" id="ARBA00022842"/>
    </source>
</evidence>
<dbReference type="Proteomes" id="UP000760494">
    <property type="component" value="Unassembled WGS sequence"/>
</dbReference>
<evidence type="ECO:0000256" key="4">
    <source>
        <dbReference type="ARBA" id="ARBA00013145"/>
    </source>
</evidence>
<comment type="catalytic activity">
    <reaction evidence="11">
        <text>2 pyruvate + H(+) = (2S)-2-acetolactate + CO2</text>
        <dbReference type="Rhea" id="RHEA:25249"/>
        <dbReference type="ChEBI" id="CHEBI:15361"/>
        <dbReference type="ChEBI" id="CHEBI:15378"/>
        <dbReference type="ChEBI" id="CHEBI:16526"/>
        <dbReference type="ChEBI" id="CHEBI:58476"/>
        <dbReference type="EC" id="2.2.1.6"/>
    </reaction>
</comment>
<dbReference type="GO" id="GO:0009099">
    <property type="term" value="P:L-valine biosynthetic process"/>
    <property type="evidence" value="ECO:0007669"/>
    <property type="project" value="TreeGrafter"/>
</dbReference>
<dbReference type="Gene3D" id="3.40.50.1220">
    <property type="entry name" value="TPP-binding domain"/>
    <property type="match status" value="1"/>
</dbReference>
<keyword evidence="6 11" id="KW-0808">Transferase</keyword>
<evidence type="ECO:0000256" key="2">
    <source>
        <dbReference type="ARBA" id="ARBA00005025"/>
    </source>
</evidence>
<keyword evidence="5 11" id="KW-0028">Amino-acid biosynthesis</keyword>
<dbReference type="EMBL" id="CABFJX010000391">
    <property type="protein sequence ID" value="VTT78171.1"/>
    <property type="molecule type" value="Genomic_DNA"/>
</dbReference>
<dbReference type="EC" id="2.2.1.6" evidence="4 11"/>
<dbReference type="InterPro" id="IPR011766">
    <property type="entry name" value="TPP_enzyme_TPP-bd"/>
</dbReference>
<sequence>MARVNNAVHMNNSFMGKSGAAIFTDMMLRHGVKHIFGYPGAAIVPVFEAVYNSKRFDFILSRHEQGAGHMAEGYARATGEPGIVLVTSGPGATNLITPMQDAFSDGTPIIVFTGQVATTAIGTDAFQEANIVAISGPCTKRSFMLKRIDELPWYIDEAFNIATSGRPGPVLVDLPKDMTSGILETAIPPELTPSYPSNAPTFTNKPLSDATLRRISNLINQSKQPVICAGQGILWSHGGAEILKQLAEKCSMPVTTTLLGLGAYDELDRKSLHMLGEYGAAYANKAIQEADLIVALGARFDERITLDVDGFAPGTKAAAKEGRGGIIHFEMLPKNINKTVQVTEAVEGDLTHNLNQILPFLHGTAMESRQDWFDKIDTWKKQWPLRNSDRKSTLIEPETLIDSLSTLTANRKHNTYISTGVGQNQMWTAQHFRWSLPRSMITSGGQGTMGYGLPAAIGAKVARPEALVIDIDGDASFQMTMAELSTAVQFNIGVKIIILNNEEQGMITEWQNLSSEEMHAYSRQTNPDFVKLANSMGVQSRRVDKPDMILDALKWVIDTNGPSLLEVMINNQKIVIPKVPAVSTLDENLQFNKVKPRYSKRYLFTPCFVRNTVSGLANRLRTMQPELCITLISYEGPGNANSRFCAACEYTGAASQPSFHFPPSNDTVAGKSGYCSSHRNTG</sequence>
<dbReference type="PANTHER" id="PTHR18968">
    <property type="entry name" value="THIAMINE PYROPHOSPHATE ENZYMES"/>
    <property type="match status" value="1"/>
</dbReference>
<dbReference type="Gene3D" id="3.40.50.970">
    <property type="match status" value="2"/>
</dbReference>
<dbReference type="Pfam" id="PF02776">
    <property type="entry name" value="TPP_enzyme_N"/>
    <property type="match status" value="1"/>
</dbReference>
<comment type="similarity">
    <text evidence="3 11">Belongs to the TPP enzyme family.</text>
</comment>
<organism evidence="15 16">
    <name type="scientific">Fusarium fujikuroi</name>
    <name type="common">Bakanae and foot rot disease fungus</name>
    <name type="synonym">Gibberella fujikuroi</name>
    <dbReference type="NCBI Taxonomy" id="5127"/>
    <lineage>
        <taxon>Eukaryota</taxon>
        <taxon>Fungi</taxon>
        <taxon>Dikarya</taxon>
        <taxon>Ascomycota</taxon>
        <taxon>Pezizomycotina</taxon>
        <taxon>Sordariomycetes</taxon>
        <taxon>Hypocreomycetidae</taxon>
        <taxon>Hypocreales</taxon>
        <taxon>Nectriaceae</taxon>
        <taxon>Fusarium</taxon>
        <taxon>Fusarium fujikuroi species complex</taxon>
    </lineage>
</organism>
<dbReference type="InterPro" id="IPR012846">
    <property type="entry name" value="Acetolactate_synth_lsu"/>
</dbReference>
<dbReference type="CDD" id="cd02015">
    <property type="entry name" value="TPP_AHAS"/>
    <property type="match status" value="1"/>
</dbReference>
<evidence type="ECO:0000256" key="9">
    <source>
        <dbReference type="ARBA" id="ARBA00023052"/>
    </source>
</evidence>
<dbReference type="Pfam" id="PF02775">
    <property type="entry name" value="TPP_enzyme_C"/>
    <property type="match status" value="1"/>
</dbReference>
<keyword evidence="9 11" id="KW-0786">Thiamine pyrophosphate</keyword>
<comment type="caution">
    <text evidence="15">The sequence shown here is derived from an EMBL/GenBank/DDBJ whole genome shotgun (WGS) entry which is preliminary data.</text>
</comment>
<dbReference type="GO" id="GO:0005948">
    <property type="term" value="C:acetolactate synthase complex"/>
    <property type="evidence" value="ECO:0007669"/>
    <property type="project" value="TreeGrafter"/>
</dbReference>
<dbReference type="NCBIfam" id="TIGR00118">
    <property type="entry name" value="acolac_lg"/>
    <property type="match status" value="1"/>
</dbReference>
<evidence type="ECO:0000313" key="16">
    <source>
        <dbReference type="Proteomes" id="UP000760494"/>
    </source>
</evidence>
<evidence type="ECO:0000256" key="11">
    <source>
        <dbReference type="RuleBase" id="RU003591"/>
    </source>
</evidence>
<dbReference type="InterPro" id="IPR000399">
    <property type="entry name" value="TPP-bd_CS"/>
</dbReference>
<evidence type="ECO:0000256" key="3">
    <source>
        <dbReference type="ARBA" id="ARBA00007812"/>
    </source>
</evidence>
<dbReference type="GO" id="GO:0003984">
    <property type="term" value="F:acetolactate synthase activity"/>
    <property type="evidence" value="ECO:0007669"/>
    <property type="project" value="UniProtKB-EC"/>
</dbReference>
<evidence type="ECO:0000256" key="7">
    <source>
        <dbReference type="ARBA" id="ARBA00022723"/>
    </source>
</evidence>
<comment type="pathway">
    <text evidence="2 11">Amino-acid biosynthesis; L-valine biosynthesis; L-valine from pyruvate: step 1/4.</text>
</comment>
<comment type="cofactor">
    <cofactor evidence="11">
        <name>Mg(2+)</name>
        <dbReference type="ChEBI" id="CHEBI:18420"/>
    </cofactor>
    <text evidence="11">Binds 1 Mg(2+) ion per subunit.</text>
</comment>
<evidence type="ECO:0000259" key="14">
    <source>
        <dbReference type="Pfam" id="PF02776"/>
    </source>
</evidence>
<name>A0A9Q9RYD0_FUSFU</name>
<dbReference type="PROSITE" id="PS00187">
    <property type="entry name" value="TPP_ENZYMES"/>
    <property type="match status" value="1"/>
</dbReference>
<keyword evidence="8 11" id="KW-0460">Magnesium</keyword>
<evidence type="ECO:0000256" key="10">
    <source>
        <dbReference type="ARBA" id="ARBA00023304"/>
    </source>
</evidence>
<feature type="domain" description="Thiamine pyrophosphate enzyme TPP-binding" evidence="13">
    <location>
        <begin position="420"/>
        <end position="567"/>
    </location>
</feature>
<dbReference type="InterPro" id="IPR012000">
    <property type="entry name" value="Thiamin_PyroP_enz_cen_dom"/>
</dbReference>
<dbReference type="AlphaFoldDB" id="A0A9Q9RYD0"/>
<evidence type="ECO:0000256" key="6">
    <source>
        <dbReference type="ARBA" id="ARBA00022679"/>
    </source>
</evidence>
<comment type="cofactor">
    <cofactor evidence="11">
        <name>thiamine diphosphate</name>
        <dbReference type="ChEBI" id="CHEBI:58937"/>
    </cofactor>
    <text evidence="11">Binds 1 thiamine pyrophosphate per subunit.</text>
</comment>
<dbReference type="GO" id="GO:0000287">
    <property type="term" value="F:magnesium ion binding"/>
    <property type="evidence" value="ECO:0007669"/>
    <property type="project" value="UniProtKB-UniRule"/>
</dbReference>
<dbReference type="GO" id="GO:0009097">
    <property type="term" value="P:isoleucine biosynthetic process"/>
    <property type="evidence" value="ECO:0007669"/>
    <property type="project" value="TreeGrafter"/>
</dbReference>
<evidence type="ECO:0000259" key="13">
    <source>
        <dbReference type="Pfam" id="PF02775"/>
    </source>
</evidence>
<keyword evidence="7 11" id="KW-0479">Metal-binding</keyword>
<dbReference type="SUPFAM" id="SSF52518">
    <property type="entry name" value="Thiamin diphosphate-binding fold (THDP-binding)"/>
    <property type="match status" value="2"/>
</dbReference>
<keyword evidence="10 11" id="KW-0100">Branched-chain amino acid biosynthesis</keyword>
<dbReference type="InterPro" id="IPR029035">
    <property type="entry name" value="DHS-like_NAD/FAD-binding_dom"/>
</dbReference>
<protein>
    <recommendedName>
        <fullName evidence="4 11">Acetolactate synthase</fullName>
        <ecNumber evidence="4 11">2.2.1.6</ecNumber>
    </recommendedName>
</protein>
<dbReference type="GO" id="GO:0005739">
    <property type="term" value="C:mitochondrion"/>
    <property type="evidence" value="ECO:0007669"/>
    <property type="project" value="TreeGrafter"/>
</dbReference>
<dbReference type="Pfam" id="PF00205">
    <property type="entry name" value="TPP_enzyme_M"/>
    <property type="match status" value="1"/>
</dbReference>
<dbReference type="FunFam" id="3.40.50.970:FF:000007">
    <property type="entry name" value="Acetolactate synthase"/>
    <property type="match status" value="1"/>
</dbReference>
<proteinExistence type="inferred from homology"/>
<dbReference type="PANTHER" id="PTHR18968:SF13">
    <property type="entry name" value="ACETOLACTATE SYNTHASE CATALYTIC SUBUNIT, MITOCHONDRIAL"/>
    <property type="match status" value="1"/>
</dbReference>
<comment type="pathway">
    <text evidence="1 11">Amino-acid biosynthesis; L-isoleucine biosynthesis; L-isoleucine from 2-oxobutanoate: step 1/4.</text>
</comment>
<reference evidence="15" key="1">
    <citation type="submission" date="2019-05" db="EMBL/GenBank/DDBJ databases">
        <authorList>
            <person name="Piombo E."/>
        </authorList>
    </citation>
    <scope>NUCLEOTIDE SEQUENCE</scope>
    <source>
        <strain evidence="15">C2S</strain>
    </source>
</reference>
<dbReference type="InterPro" id="IPR012001">
    <property type="entry name" value="Thiamin_PyroP_enz_TPP-bd_dom"/>
</dbReference>
<dbReference type="InterPro" id="IPR029061">
    <property type="entry name" value="THDP-binding"/>
</dbReference>
<evidence type="ECO:0000256" key="5">
    <source>
        <dbReference type="ARBA" id="ARBA00022605"/>
    </source>
</evidence>
<evidence type="ECO:0000256" key="1">
    <source>
        <dbReference type="ARBA" id="ARBA00004974"/>
    </source>
</evidence>
<dbReference type="FunFam" id="3.40.50.1220:FF:000008">
    <property type="entry name" value="Acetolactate synthase"/>
    <property type="match status" value="1"/>
</dbReference>
<gene>
    <name evidence="15" type="ORF">C2S_10889</name>
</gene>
<dbReference type="CDD" id="cd07035">
    <property type="entry name" value="TPP_PYR_POX_like"/>
    <property type="match status" value="1"/>
</dbReference>
<dbReference type="GO" id="GO:0050660">
    <property type="term" value="F:flavin adenine dinucleotide binding"/>
    <property type="evidence" value="ECO:0007669"/>
    <property type="project" value="InterPro"/>
</dbReference>
<evidence type="ECO:0000313" key="15">
    <source>
        <dbReference type="EMBL" id="VTT78171.1"/>
    </source>
</evidence>
<feature type="domain" description="Thiamine pyrophosphate enzyme central" evidence="12">
    <location>
        <begin position="213"/>
        <end position="356"/>
    </location>
</feature>
<evidence type="ECO:0000259" key="12">
    <source>
        <dbReference type="Pfam" id="PF00205"/>
    </source>
</evidence>
<feature type="domain" description="Thiamine pyrophosphate enzyme N-terminal TPP-binding" evidence="14">
    <location>
        <begin position="18"/>
        <end position="133"/>
    </location>
</feature>
<dbReference type="GO" id="GO:0030976">
    <property type="term" value="F:thiamine pyrophosphate binding"/>
    <property type="evidence" value="ECO:0007669"/>
    <property type="project" value="UniProtKB-UniRule"/>
</dbReference>
<dbReference type="InterPro" id="IPR045229">
    <property type="entry name" value="TPP_enz"/>
</dbReference>
<dbReference type="InterPro" id="IPR039368">
    <property type="entry name" value="AHAS_TPP"/>
</dbReference>
<dbReference type="SUPFAM" id="SSF52467">
    <property type="entry name" value="DHS-like NAD/FAD-binding domain"/>
    <property type="match status" value="1"/>
</dbReference>